<keyword evidence="1" id="KW-0732">Signal</keyword>
<feature type="chain" id="PRO_5046211831" evidence="1">
    <location>
        <begin position="28"/>
        <end position="395"/>
    </location>
</feature>
<protein>
    <submittedName>
        <fullName evidence="3">Gliding motility-associated C-terminal domain-containing protein</fullName>
    </submittedName>
</protein>
<reference evidence="3 4" key="1">
    <citation type="submission" date="2023-02" db="EMBL/GenBank/DDBJ databases">
        <title>Genome sequence of Mucilaginibacter jinjuensis strain KACC 16571.</title>
        <authorList>
            <person name="Kim S."/>
            <person name="Heo J."/>
            <person name="Kwon S.-W."/>
        </authorList>
    </citation>
    <scope>NUCLEOTIDE SEQUENCE [LARGE SCALE GENOMIC DNA]</scope>
    <source>
        <strain evidence="3 4">KACC 16571</strain>
    </source>
</reference>
<dbReference type="InterPro" id="IPR008964">
    <property type="entry name" value="Invasin/intimin_cell_adhesion"/>
</dbReference>
<evidence type="ECO:0000313" key="4">
    <source>
        <dbReference type="Proteomes" id="UP001216139"/>
    </source>
</evidence>
<dbReference type="Gene3D" id="2.60.40.10">
    <property type="entry name" value="Immunoglobulins"/>
    <property type="match status" value="1"/>
</dbReference>
<dbReference type="SUPFAM" id="SSF49373">
    <property type="entry name" value="Invasin/intimin cell-adhesion fragments"/>
    <property type="match status" value="1"/>
</dbReference>
<dbReference type="RefSeq" id="WP_273629034.1">
    <property type="nucleotide sequence ID" value="NZ_CP117167.1"/>
</dbReference>
<organism evidence="3 4">
    <name type="scientific">Mucilaginibacter jinjuensis</name>
    <dbReference type="NCBI Taxonomy" id="1176721"/>
    <lineage>
        <taxon>Bacteria</taxon>
        <taxon>Pseudomonadati</taxon>
        <taxon>Bacteroidota</taxon>
        <taxon>Sphingobacteriia</taxon>
        <taxon>Sphingobacteriales</taxon>
        <taxon>Sphingobacteriaceae</taxon>
        <taxon>Mucilaginibacter</taxon>
    </lineage>
</organism>
<proteinExistence type="predicted"/>
<dbReference type="InterPro" id="IPR026341">
    <property type="entry name" value="T9SS_type_B"/>
</dbReference>
<evidence type="ECO:0000313" key="3">
    <source>
        <dbReference type="EMBL" id="WCT10843.1"/>
    </source>
</evidence>
<dbReference type="PROSITE" id="PS51257">
    <property type="entry name" value="PROKAR_LIPOPROTEIN"/>
    <property type="match status" value="1"/>
</dbReference>
<feature type="signal peptide" evidence="1">
    <location>
        <begin position="1"/>
        <end position="27"/>
    </location>
</feature>
<evidence type="ECO:0000256" key="1">
    <source>
        <dbReference type="SAM" id="SignalP"/>
    </source>
</evidence>
<dbReference type="Proteomes" id="UP001216139">
    <property type="component" value="Chromosome"/>
</dbReference>
<feature type="domain" description="Ig-like" evidence="2">
    <location>
        <begin position="126"/>
        <end position="203"/>
    </location>
</feature>
<evidence type="ECO:0000259" key="2">
    <source>
        <dbReference type="PROSITE" id="PS50835"/>
    </source>
</evidence>
<name>A0ABY7T3K6_9SPHI</name>
<dbReference type="InterPro" id="IPR007110">
    <property type="entry name" value="Ig-like_dom"/>
</dbReference>
<sequence>MKFCYCSKHFAILFIALLISCSNILSARPHTAIIDPTKGQYIVFPPLQQKSICSTDFAAGARSNGTVLPITYASSNPAVATVTTAGIIHVIRAGTTIITASQAGNDLYIAAEPQTQLLIVNNLPQPGIIVNPADINSCEGEELKFIAKGLAAGNNPTYQWKLNGQNVGDNSDVYISSSFKTGDVVTCVVTNNDGCVPMMSDVSAEITGLVRPITTISVSIARTQAGIIYAGTPVTFKATPSGNIVNQIIYDWYINGRSTGNNSPVFTTSTLADNDVVSCYIDVPLFNMCIINPFVQSNLILVKVKTVKDIIPPNTFTPNNDGVNDTWDIPGLSSFAHNNVSVYDRYGSIVYQSAGYNIPWDGSRNNHALPVGTYYYIINLNDGSRGISGSVTIIR</sequence>
<dbReference type="InterPro" id="IPR013783">
    <property type="entry name" value="Ig-like_fold"/>
</dbReference>
<accession>A0ABY7T3K6</accession>
<keyword evidence="4" id="KW-1185">Reference proteome</keyword>
<dbReference type="EMBL" id="CP117167">
    <property type="protein sequence ID" value="WCT10843.1"/>
    <property type="molecule type" value="Genomic_DNA"/>
</dbReference>
<dbReference type="Pfam" id="PF13585">
    <property type="entry name" value="CHU_C"/>
    <property type="match status" value="1"/>
</dbReference>
<gene>
    <name evidence="3" type="ORF">PQO05_19080</name>
</gene>
<dbReference type="NCBIfam" id="TIGR04131">
    <property type="entry name" value="Bac_Flav_CTERM"/>
    <property type="match status" value="1"/>
</dbReference>
<dbReference type="PROSITE" id="PS50835">
    <property type="entry name" value="IG_LIKE"/>
    <property type="match status" value="1"/>
</dbReference>
<dbReference type="Gene3D" id="2.60.40.1080">
    <property type="match status" value="1"/>
</dbReference>